<feature type="transmembrane region" description="Helical" evidence="1">
    <location>
        <begin position="72"/>
        <end position="97"/>
    </location>
</feature>
<keyword evidence="3" id="KW-1185">Reference proteome</keyword>
<organism evidence="2 3">
    <name type="scientific">Enterococcus alishanensis</name>
    <dbReference type="NCBI Taxonomy" id="1303817"/>
    <lineage>
        <taxon>Bacteria</taxon>
        <taxon>Bacillati</taxon>
        <taxon>Bacillota</taxon>
        <taxon>Bacilli</taxon>
        <taxon>Lactobacillales</taxon>
        <taxon>Enterococcaceae</taxon>
        <taxon>Enterococcus</taxon>
    </lineage>
</organism>
<keyword evidence="1" id="KW-1133">Transmembrane helix</keyword>
<keyword evidence="1" id="KW-0472">Membrane</keyword>
<sequence length="214" mass="25469">MMNKKMKIRQFFWLFVIGSVIGFLIENCYSWILLGDLSFRRGLVLGPFTPIYGFGAVIFTLFLKPFRRENPVIIFFFSSLLGGIIEFTGSLIEELILGIKMWDFSQQPFNLAGRTSLIYMFFWGVIGVFYLKFLYPFLIRLINHYLIQQRMIYFIFVGFFIMNFTLSGLAINRWTERQSYQKSDNQIDKKLDHRFHDDYLTEIFPNLELAEQEE</sequence>
<comment type="caution">
    <text evidence="2">The sequence shown here is derived from an EMBL/GenBank/DDBJ whole genome shotgun (WGS) entry which is preliminary data.</text>
</comment>
<protein>
    <submittedName>
        <fullName evidence="2">ABC transporter permease</fullName>
    </submittedName>
</protein>
<feature type="transmembrane region" description="Helical" evidence="1">
    <location>
        <begin position="117"/>
        <end position="139"/>
    </location>
</feature>
<dbReference type="EMBL" id="JAHUZB010000003">
    <property type="protein sequence ID" value="MBV7390718.1"/>
    <property type="molecule type" value="Genomic_DNA"/>
</dbReference>
<feature type="transmembrane region" description="Helical" evidence="1">
    <location>
        <begin position="12"/>
        <end position="32"/>
    </location>
</feature>
<evidence type="ECO:0000256" key="1">
    <source>
        <dbReference type="SAM" id="Phobius"/>
    </source>
</evidence>
<accession>A0ABS6TCU6</accession>
<evidence type="ECO:0000313" key="3">
    <source>
        <dbReference type="Proteomes" id="UP000774130"/>
    </source>
</evidence>
<dbReference type="RefSeq" id="WP_218325775.1">
    <property type="nucleotide sequence ID" value="NZ_JAHUZB010000003.1"/>
</dbReference>
<proteinExistence type="predicted"/>
<gene>
    <name evidence="2" type="ORF">KUA55_08505</name>
</gene>
<keyword evidence="1" id="KW-0812">Transmembrane</keyword>
<dbReference type="Proteomes" id="UP000774130">
    <property type="component" value="Unassembled WGS sequence"/>
</dbReference>
<reference evidence="2 3" key="1">
    <citation type="submission" date="2021-06" db="EMBL/GenBank/DDBJ databases">
        <title>Enterococcus alishanensis sp. nov., a novel lactic acid bacterium isolated from fresh coffee beans.</title>
        <authorList>
            <person name="Chen Y.-S."/>
        </authorList>
    </citation>
    <scope>NUCLEOTIDE SEQUENCE [LARGE SCALE GENOMIC DNA]</scope>
    <source>
        <strain evidence="2 3">ALS3</strain>
    </source>
</reference>
<feature type="transmembrane region" description="Helical" evidence="1">
    <location>
        <begin position="151"/>
        <end position="171"/>
    </location>
</feature>
<name>A0ABS6TCU6_9ENTE</name>
<dbReference type="Pfam" id="PF06541">
    <property type="entry name" value="ABC_trans_CmpB"/>
    <property type="match status" value="1"/>
</dbReference>
<dbReference type="InterPro" id="IPR010540">
    <property type="entry name" value="CmpB_TMEM229"/>
</dbReference>
<feature type="transmembrane region" description="Helical" evidence="1">
    <location>
        <begin position="44"/>
        <end position="63"/>
    </location>
</feature>
<evidence type="ECO:0000313" key="2">
    <source>
        <dbReference type="EMBL" id="MBV7390718.1"/>
    </source>
</evidence>